<accession>C5BJ37</accession>
<sequence length="154" mass="16956">MLFAGHLTMEDLFQMKNWILPFLIILSACGGNELRDEARGEVRDEAGFSTFLMQNNSNYNIRVECDLYGYFECNNSVTESGDLLEIGSCGRIGALPGPGPAVVFESLTVLFDPGDGSFVEAYEVESSDWSVENQSTHHITYAISIDDEILLGAN</sequence>
<organism evidence="1 2">
    <name type="scientific">Teredinibacter turnerae (strain ATCC 39867 / T7901)</name>
    <dbReference type="NCBI Taxonomy" id="377629"/>
    <lineage>
        <taxon>Bacteria</taxon>
        <taxon>Pseudomonadati</taxon>
        <taxon>Pseudomonadota</taxon>
        <taxon>Gammaproteobacteria</taxon>
        <taxon>Cellvibrionales</taxon>
        <taxon>Cellvibrionaceae</taxon>
        <taxon>Teredinibacter</taxon>
    </lineage>
</organism>
<evidence type="ECO:0000313" key="1">
    <source>
        <dbReference type="EMBL" id="ACR14214.1"/>
    </source>
</evidence>
<protein>
    <submittedName>
        <fullName evidence="1">Uncharacterized protein</fullName>
    </submittedName>
</protein>
<name>C5BJ37_TERTT</name>
<dbReference type="AlphaFoldDB" id="C5BJ37"/>
<dbReference type="EMBL" id="CP001614">
    <property type="protein sequence ID" value="ACR14214.1"/>
    <property type="molecule type" value="Genomic_DNA"/>
</dbReference>
<dbReference type="Proteomes" id="UP000009080">
    <property type="component" value="Chromosome"/>
</dbReference>
<dbReference type="HOGENOM" id="CLU_1703378_0_0_6"/>
<evidence type="ECO:0000313" key="2">
    <source>
        <dbReference type="Proteomes" id="UP000009080"/>
    </source>
</evidence>
<reference evidence="1 2" key="1">
    <citation type="journal article" date="2009" name="PLoS ONE">
        <title>The complete genome of Teredinibacter turnerae T7901: an intracellular endosymbiont of marine wood-boring bivalves (shipworms).</title>
        <authorList>
            <person name="Yang J.C."/>
            <person name="Madupu R."/>
            <person name="Durkin A.S."/>
            <person name="Ekborg N.A."/>
            <person name="Pedamallu C.S."/>
            <person name="Hostetler J.B."/>
            <person name="Radune D."/>
            <person name="Toms B.S."/>
            <person name="Henrissat B."/>
            <person name="Coutinho P.M."/>
            <person name="Schwarz S."/>
            <person name="Field L."/>
            <person name="Trindade-Silva A.E."/>
            <person name="Soares C.A.G."/>
            <person name="Elshahawi S."/>
            <person name="Hanora A."/>
            <person name="Schmidt E.W."/>
            <person name="Haygood M.G."/>
            <person name="Posfai J."/>
            <person name="Benner J."/>
            <person name="Madinger C."/>
            <person name="Nove J."/>
            <person name="Anton B."/>
            <person name="Chaudhary K."/>
            <person name="Foster J."/>
            <person name="Holman A."/>
            <person name="Kumar S."/>
            <person name="Lessard P.A."/>
            <person name="Luyten Y.A."/>
            <person name="Slatko B."/>
            <person name="Wood N."/>
            <person name="Wu B."/>
            <person name="Teplitski M."/>
            <person name="Mougous J.D."/>
            <person name="Ward N."/>
            <person name="Eisen J.A."/>
            <person name="Badger J.H."/>
            <person name="Distel D.L."/>
        </authorList>
    </citation>
    <scope>NUCLEOTIDE SEQUENCE [LARGE SCALE GENOMIC DNA]</scope>
    <source>
        <strain evidence="2">ATCC 39867 / T7901</strain>
    </source>
</reference>
<proteinExistence type="predicted"/>
<gene>
    <name evidence="1" type="ordered locus">TERTU_4439</name>
</gene>
<dbReference type="eggNOG" id="ENOG5030T2M">
    <property type="taxonomic scope" value="Bacteria"/>
</dbReference>
<dbReference type="KEGG" id="ttu:TERTU_4439"/>
<keyword evidence="2" id="KW-1185">Reference proteome</keyword>